<organism evidence="3 4">
    <name type="scientific">Candidatus Woykebacteria bacterium RBG_13_40_15</name>
    <dbReference type="NCBI Taxonomy" id="1802593"/>
    <lineage>
        <taxon>Bacteria</taxon>
        <taxon>Candidatus Woykeibacteriota</taxon>
    </lineage>
</organism>
<feature type="transmembrane region" description="Helical" evidence="1">
    <location>
        <begin position="12"/>
        <end position="31"/>
    </location>
</feature>
<evidence type="ECO:0000313" key="3">
    <source>
        <dbReference type="EMBL" id="OGY23243.1"/>
    </source>
</evidence>
<dbReference type="Pfam" id="PF08308">
    <property type="entry name" value="PEGA"/>
    <property type="match status" value="1"/>
</dbReference>
<keyword evidence="1" id="KW-1133">Transmembrane helix</keyword>
<proteinExistence type="predicted"/>
<dbReference type="Gene3D" id="2.120.10.30">
    <property type="entry name" value="TolB, C-terminal domain"/>
    <property type="match status" value="1"/>
</dbReference>
<dbReference type="SUPFAM" id="SSF69304">
    <property type="entry name" value="Tricorn protease N-terminal domain"/>
    <property type="match status" value="1"/>
</dbReference>
<comment type="caution">
    <text evidence="3">The sequence shown here is derived from an EMBL/GenBank/DDBJ whole genome shotgun (WGS) entry which is preliminary data.</text>
</comment>
<dbReference type="InterPro" id="IPR011042">
    <property type="entry name" value="6-blade_b-propeller_TolB-like"/>
</dbReference>
<keyword evidence="1" id="KW-0812">Transmembrane</keyword>
<evidence type="ECO:0000313" key="4">
    <source>
        <dbReference type="Proteomes" id="UP000176631"/>
    </source>
</evidence>
<dbReference type="Proteomes" id="UP000176631">
    <property type="component" value="Unassembled WGS sequence"/>
</dbReference>
<gene>
    <name evidence="3" type="ORF">A2172_02620</name>
</gene>
<keyword evidence="1" id="KW-0472">Membrane</keyword>
<evidence type="ECO:0000256" key="1">
    <source>
        <dbReference type="SAM" id="Phobius"/>
    </source>
</evidence>
<dbReference type="AlphaFoldDB" id="A0A1G1W6G4"/>
<sequence length="378" mass="41689">MNNLSKMKSLFGLLTFLIVTFILTTGLIFYAKGYRFNLKGHSVDPTGIVTVKSKPSGASVYINGEKKGLTDLDITDLSPNKYTIKIVKEGFFPWEKEIEVKKEAVKLVEVVLIPTAPSLKALTFTGVSSFVLAPDLSKIVFSVTEKGYAGIWALSLSTRQLINILSPKQLTKIVTDTSETSFSTAPYSFAPDGKKILVKAPSQNPRYFILDPSTTNESPQEISADETKKIETSWENKTKEIEVTELKALGSEAQELATTLSQISFSPDKTKFIGTNKEGVTFLFDSKLERNSSEKAQSLTLPLANNYIWYPDSKHLVLVNNDSISLIETDGTNHTVIYTGNFDHNLVAPTNDGSKIIILTTLNSSPSKLPNLYAIELR</sequence>
<dbReference type="InterPro" id="IPR013229">
    <property type="entry name" value="PEGA"/>
</dbReference>
<accession>A0A1G1W6G4</accession>
<dbReference type="EMBL" id="MHCP01000028">
    <property type="protein sequence ID" value="OGY23243.1"/>
    <property type="molecule type" value="Genomic_DNA"/>
</dbReference>
<protein>
    <recommendedName>
        <fullName evidence="2">PEGA domain-containing protein</fullName>
    </recommendedName>
</protein>
<evidence type="ECO:0000259" key="2">
    <source>
        <dbReference type="Pfam" id="PF08308"/>
    </source>
</evidence>
<reference evidence="3 4" key="1">
    <citation type="journal article" date="2016" name="Nat. Commun.">
        <title>Thousands of microbial genomes shed light on interconnected biogeochemical processes in an aquifer system.</title>
        <authorList>
            <person name="Anantharaman K."/>
            <person name="Brown C.T."/>
            <person name="Hug L.A."/>
            <person name="Sharon I."/>
            <person name="Castelle C.J."/>
            <person name="Probst A.J."/>
            <person name="Thomas B.C."/>
            <person name="Singh A."/>
            <person name="Wilkins M.J."/>
            <person name="Karaoz U."/>
            <person name="Brodie E.L."/>
            <person name="Williams K.H."/>
            <person name="Hubbard S.S."/>
            <person name="Banfield J.F."/>
        </authorList>
    </citation>
    <scope>NUCLEOTIDE SEQUENCE [LARGE SCALE GENOMIC DNA]</scope>
</reference>
<feature type="domain" description="PEGA" evidence="2">
    <location>
        <begin position="47"/>
        <end position="107"/>
    </location>
</feature>
<name>A0A1G1W6G4_9BACT</name>
<dbReference type="STRING" id="1802593.A2172_02620"/>